<name>A0A5J9VSU3_9POAL</name>
<dbReference type="OrthoDB" id="679977at2759"/>
<sequence>MAPSPQESTLPLSVELLEDIFLRLASPVDLASASATCKSFRQAIADPDFLRRYRAAHPSVFLGFVMEGFRPVAAPHPNAAAARADGFDFNYLPGGGEGWDYSDVCEGRVLLERSRGRREDGGVFFPDLAVCDPLSRRCLLLPTIPDALITWPQYDHGCFYWKVYLRDKMLKLDITRMEFSILDLPPHHIVRDVVIVEAGTDRLAMFSHYTNEEAVAYYTSLKHEGEAANEWRRENNITLPCHCRFVAASGGYIFLIGFEDVGGILNTVYFTLEVETFKIERLCSPELIYIQVQPYFGFPPFMTKFTSKWGLLCAMLLV</sequence>
<feature type="non-terminal residue" evidence="2">
    <location>
        <position position="1"/>
    </location>
</feature>
<dbReference type="AlphaFoldDB" id="A0A5J9VSU3"/>
<comment type="caution">
    <text evidence="2">The sequence shown here is derived from an EMBL/GenBank/DDBJ whole genome shotgun (WGS) entry which is preliminary data.</text>
</comment>
<dbReference type="SUPFAM" id="SSF81383">
    <property type="entry name" value="F-box domain"/>
    <property type="match status" value="1"/>
</dbReference>
<dbReference type="PANTHER" id="PTHR31264">
    <property type="entry name" value="OS07G0554500 PROTEIN-RELATED"/>
    <property type="match status" value="1"/>
</dbReference>
<dbReference type="Gramene" id="TVU38474">
    <property type="protein sequence ID" value="TVU38474"/>
    <property type="gene ID" value="EJB05_11846"/>
</dbReference>
<dbReference type="Proteomes" id="UP000324897">
    <property type="component" value="Chromosome 4"/>
</dbReference>
<feature type="domain" description="F-box" evidence="1">
    <location>
        <begin position="12"/>
        <end position="53"/>
    </location>
</feature>
<evidence type="ECO:0000313" key="2">
    <source>
        <dbReference type="EMBL" id="TVU38474.1"/>
    </source>
</evidence>
<dbReference type="CDD" id="cd09917">
    <property type="entry name" value="F-box_SF"/>
    <property type="match status" value="1"/>
</dbReference>
<organism evidence="2 3">
    <name type="scientific">Eragrostis curvula</name>
    <name type="common">weeping love grass</name>
    <dbReference type="NCBI Taxonomy" id="38414"/>
    <lineage>
        <taxon>Eukaryota</taxon>
        <taxon>Viridiplantae</taxon>
        <taxon>Streptophyta</taxon>
        <taxon>Embryophyta</taxon>
        <taxon>Tracheophyta</taxon>
        <taxon>Spermatophyta</taxon>
        <taxon>Magnoliopsida</taxon>
        <taxon>Liliopsida</taxon>
        <taxon>Poales</taxon>
        <taxon>Poaceae</taxon>
        <taxon>PACMAD clade</taxon>
        <taxon>Chloridoideae</taxon>
        <taxon>Eragrostideae</taxon>
        <taxon>Eragrostidinae</taxon>
        <taxon>Eragrostis</taxon>
    </lineage>
</organism>
<protein>
    <recommendedName>
        <fullName evidence="1">F-box domain-containing protein</fullName>
    </recommendedName>
</protein>
<dbReference type="Gene3D" id="1.20.1280.50">
    <property type="match status" value="1"/>
</dbReference>
<keyword evidence="3" id="KW-1185">Reference proteome</keyword>
<dbReference type="Pfam" id="PF12937">
    <property type="entry name" value="F-box-like"/>
    <property type="match status" value="1"/>
</dbReference>
<dbReference type="EMBL" id="RWGY01000007">
    <property type="protein sequence ID" value="TVU38474.1"/>
    <property type="molecule type" value="Genomic_DNA"/>
</dbReference>
<dbReference type="InterPro" id="IPR036047">
    <property type="entry name" value="F-box-like_dom_sf"/>
</dbReference>
<accession>A0A5J9VSU3</accession>
<proteinExistence type="predicted"/>
<evidence type="ECO:0000259" key="1">
    <source>
        <dbReference type="SMART" id="SM00256"/>
    </source>
</evidence>
<dbReference type="SMART" id="SM00256">
    <property type="entry name" value="FBOX"/>
    <property type="match status" value="1"/>
</dbReference>
<dbReference type="PANTHER" id="PTHR31264:SF3">
    <property type="entry name" value="OS07G0554100 PROTEIN"/>
    <property type="match status" value="1"/>
</dbReference>
<evidence type="ECO:0000313" key="3">
    <source>
        <dbReference type="Proteomes" id="UP000324897"/>
    </source>
</evidence>
<reference evidence="2 3" key="1">
    <citation type="journal article" date="2019" name="Sci. Rep.">
        <title>A high-quality genome of Eragrostis curvula grass provides insights into Poaceae evolution and supports new strategies to enhance forage quality.</title>
        <authorList>
            <person name="Carballo J."/>
            <person name="Santos B.A.C.M."/>
            <person name="Zappacosta D."/>
            <person name="Garbus I."/>
            <person name="Selva J.P."/>
            <person name="Gallo C.A."/>
            <person name="Diaz A."/>
            <person name="Albertini E."/>
            <person name="Caccamo M."/>
            <person name="Echenique V."/>
        </authorList>
    </citation>
    <scope>NUCLEOTIDE SEQUENCE [LARGE SCALE GENOMIC DNA]</scope>
    <source>
        <strain evidence="3">cv. Victoria</strain>
        <tissue evidence="2">Leaf</tissue>
    </source>
</reference>
<gene>
    <name evidence="2" type="ORF">EJB05_11846</name>
</gene>
<dbReference type="InterPro" id="IPR001810">
    <property type="entry name" value="F-box_dom"/>
</dbReference>